<dbReference type="AlphaFoldDB" id="A0ABD2WTL5"/>
<name>A0ABD2WTL5_9HYME</name>
<feature type="signal peptide" evidence="1">
    <location>
        <begin position="1"/>
        <end position="22"/>
    </location>
</feature>
<accession>A0ABD2WTL5</accession>
<protein>
    <submittedName>
        <fullName evidence="2">Uncharacterized protein</fullName>
    </submittedName>
</protein>
<evidence type="ECO:0000313" key="2">
    <source>
        <dbReference type="EMBL" id="KAL3396406.1"/>
    </source>
</evidence>
<evidence type="ECO:0000256" key="1">
    <source>
        <dbReference type="SAM" id="SignalP"/>
    </source>
</evidence>
<dbReference type="EMBL" id="JBJJXI010000071">
    <property type="protein sequence ID" value="KAL3396406.1"/>
    <property type="molecule type" value="Genomic_DNA"/>
</dbReference>
<keyword evidence="3" id="KW-1185">Reference proteome</keyword>
<reference evidence="2 3" key="1">
    <citation type="journal article" date="2024" name="bioRxiv">
        <title>A reference genome for Trichogramma kaykai: A tiny desert-dwelling parasitoid wasp with competing sex-ratio distorters.</title>
        <authorList>
            <person name="Culotta J."/>
            <person name="Lindsey A.R."/>
        </authorList>
    </citation>
    <scope>NUCLEOTIDE SEQUENCE [LARGE SCALE GENOMIC DNA]</scope>
    <source>
        <strain evidence="2 3">KSX58</strain>
    </source>
</reference>
<proteinExistence type="predicted"/>
<dbReference type="InterPro" id="IPR038602">
    <property type="entry name" value="Mite_allergen_7_sf"/>
</dbReference>
<keyword evidence="1" id="KW-0732">Signal</keyword>
<comment type="caution">
    <text evidence="2">The sequence shown here is derived from an EMBL/GenBank/DDBJ whole genome shotgun (WGS) entry which is preliminary data.</text>
</comment>
<evidence type="ECO:0000313" key="3">
    <source>
        <dbReference type="Proteomes" id="UP001627154"/>
    </source>
</evidence>
<sequence length="191" mass="21670">MWLLSSLVMLIVLALGLATVNAAPLTAAAEELSELQLLGFHAINNTVGLSRKAVGPINIDRILDDNIDGIRSGLSPFDPSKLIDQSYYWTKRMFAKLFDGQVKHVSTVYRTGICTLNYSNKIVTANLNMGWDIMSQFHYPYYYDVFLWRGRGTVYGTLSNLKVQLDIDINFSKYQIVLRRFKFHDNGYVSS</sequence>
<feature type="chain" id="PRO_5044815301" evidence="1">
    <location>
        <begin position="23"/>
        <end position="191"/>
    </location>
</feature>
<dbReference type="Gene3D" id="3.15.10.50">
    <property type="match status" value="1"/>
</dbReference>
<organism evidence="2 3">
    <name type="scientific">Trichogramma kaykai</name>
    <dbReference type="NCBI Taxonomy" id="54128"/>
    <lineage>
        <taxon>Eukaryota</taxon>
        <taxon>Metazoa</taxon>
        <taxon>Ecdysozoa</taxon>
        <taxon>Arthropoda</taxon>
        <taxon>Hexapoda</taxon>
        <taxon>Insecta</taxon>
        <taxon>Pterygota</taxon>
        <taxon>Neoptera</taxon>
        <taxon>Endopterygota</taxon>
        <taxon>Hymenoptera</taxon>
        <taxon>Apocrita</taxon>
        <taxon>Proctotrupomorpha</taxon>
        <taxon>Chalcidoidea</taxon>
        <taxon>Trichogrammatidae</taxon>
        <taxon>Trichogramma</taxon>
    </lineage>
</organism>
<gene>
    <name evidence="2" type="ORF">TKK_009579</name>
</gene>
<dbReference type="Proteomes" id="UP001627154">
    <property type="component" value="Unassembled WGS sequence"/>
</dbReference>